<feature type="compositionally biased region" description="Low complexity" evidence="1">
    <location>
        <begin position="104"/>
        <end position="114"/>
    </location>
</feature>
<dbReference type="STRING" id="27342.A0A0H2R0R4"/>
<dbReference type="EMBL" id="KQ086328">
    <property type="protein sequence ID" value="KLO05309.1"/>
    <property type="molecule type" value="Genomic_DNA"/>
</dbReference>
<organism evidence="2 3">
    <name type="scientific">Schizopora paradoxa</name>
    <dbReference type="NCBI Taxonomy" id="27342"/>
    <lineage>
        <taxon>Eukaryota</taxon>
        <taxon>Fungi</taxon>
        <taxon>Dikarya</taxon>
        <taxon>Basidiomycota</taxon>
        <taxon>Agaricomycotina</taxon>
        <taxon>Agaricomycetes</taxon>
        <taxon>Hymenochaetales</taxon>
        <taxon>Schizoporaceae</taxon>
        <taxon>Schizopora</taxon>
    </lineage>
</organism>
<gene>
    <name evidence="2" type="ORF">SCHPADRAFT_1002977</name>
</gene>
<feature type="compositionally biased region" description="Polar residues" evidence="1">
    <location>
        <begin position="115"/>
        <end position="135"/>
    </location>
</feature>
<keyword evidence="3" id="KW-1185">Reference proteome</keyword>
<dbReference type="InParanoid" id="A0A0H2R0R4"/>
<protein>
    <submittedName>
        <fullName evidence="2">Uncharacterized protein</fullName>
    </submittedName>
</protein>
<feature type="compositionally biased region" description="Basic and acidic residues" evidence="1">
    <location>
        <begin position="180"/>
        <end position="193"/>
    </location>
</feature>
<feature type="compositionally biased region" description="Pro residues" evidence="1">
    <location>
        <begin position="532"/>
        <end position="544"/>
    </location>
</feature>
<feature type="region of interest" description="Disordered" evidence="1">
    <location>
        <begin position="218"/>
        <end position="262"/>
    </location>
</feature>
<reference evidence="2 3" key="1">
    <citation type="submission" date="2015-04" db="EMBL/GenBank/DDBJ databases">
        <title>Complete genome sequence of Schizopora paradoxa KUC8140, a cosmopolitan wood degrader in East Asia.</title>
        <authorList>
            <consortium name="DOE Joint Genome Institute"/>
            <person name="Min B."/>
            <person name="Park H."/>
            <person name="Jang Y."/>
            <person name="Kim J.-J."/>
            <person name="Kim K.H."/>
            <person name="Pangilinan J."/>
            <person name="Lipzen A."/>
            <person name="Riley R."/>
            <person name="Grigoriev I.V."/>
            <person name="Spatafora J.W."/>
            <person name="Choi I.-G."/>
        </authorList>
    </citation>
    <scope>NUCLEOTIDE SEQUENCE [LARGE SCALE GENOMIC DNA]</scope>
    <source>
        <strain evidence="2 3">KUC8140</strain>
    </source>
</reference>
<dbReference type="AlphaFoldDB" id="A0A0H2R0R4"/>
<feature type="compositionally biased region" description="Polar residues" evidence="1">
    <location>
        <begin position="166"/>
        <end position="179"/>
    </location>
</feature>
<name>A0A0H2R0R4_9AGAM</name>
<dbReference type="Proteomes" id="UP000053477">
    <property type="component" value="Unassembled WGS sequence"/>
</dbReference>
<evidence type="ECO:0000313" key="3">
    <source>
        <dbReference type="Proteomes" id="UP000053477"/>
    </source>
</evidence>
<accession>A0A0H2R0R4</accession>
<feature type="region of interest" description="Disordered" evidence="1">
    <location>
        <begin position="394"/>
        <end position="413"/>
    </location>
</feature>
<feature type="compositionally biased region" description="Polar residues" evidence="1">
    <location>
        <begin position="42"/>
        <end position="51"/>
    </location>
</feature>
<feature type="compositionally biased region" description="Basic and acidic residues" evidence="1">
    <location>
        <begin position="516"/>
        <end position="529"/>
    </location>
</feature>
<feature type="region of interest" description="Disordered" evidence="1">
    <location>
        <begin position="1"/>
        <end position="64"/>
    </location>
</feature>
<feature type="region of interest" description="Disordered" evidence="1">
    <location>
        <begin position="455"/>
        <end position="552"/>
    </location>
</feature>
<evidence type="ECO:0000313" key="2">
    <source>
        <dbReference type="EMBL" id="KLO05309.1"/>
    </source>
</evidence>
<feature type="compositionally biased region" description="Low complexity" evidence="1">
    <location>
        <begin position="141"/>
        <end position="152"/>
    </location>
</feature>
<sequence length="688" mass="78056">MSGRNLHLQRPARDDRDLGKRRKTIIARKQAGTSSKPERPIDSSTVSSIPEQSRLRGPQHPDSREATLQNAITQESSARLSARDLTTKNSAADLLNVPKRMKGRSGPSGSKRGGLSQSIQSVRTRNQYNFDGSSNRARDTNNGINWNNGIGNPTRRLAKRPEPHTTSHWLYSPSSVPSERQNEDDPQRGEAHPWPKPIMSFNVMARSARKTILRHIPSTAKRAANHPSRRPDPGSSDSELEYASSDTDLPKADDPPSNTPSDSLIERMAQVLLPEFNARERTPFLRRNLRSCFRCRFETQLNSREVWKARHIVQKCPGISVLYSFEDENGDQHNRFEGSISSWVCPLCKLLGNLRSREELEFHLTRDHREFSYSWTKLPSGNVQLRIRLPEVLDSESEDEEDELDSSSSDDDSVEVLEILTATRQQSTPALIIDVDADEDVKPFLRGSSVAHTVLQPTPVKAQPREESPRPSRLRSTPAVVQMRPDRPPDAPHPPVFITSSQTDVVGRRTAKGKAPARDRDDSSSREDTPVLPSPHRYPTPPPRSNLEGPSAVYPYLPRDQYSARPGGAKLYDLLNTLSLEPFGLMAWFIVEREEDVFELDDLRDEDKVMQALWARWILLNRNKFVANYLLGMKDFIDEYWQMIHRAAGFAALRVWLLVFVSNRYLTGTDFCDLLKYYSDLVGMNLWK</sequence>
<evidence type="ECO:0000256" key="1">
    <source>
        <dbReference type="SAM" id="MobiDB-lite"/>
    </source>
</evidence>
<feature type="region of interest" description="Disordered" evidence="1">
    <location>
        <begin position="89"/>
        <end position="198"/>
    </location>
</feature>
<proteinExistence type="predicted"/>
<dbReference type="OrthoDB" id="3249923at2759"/>